<comment type="caution">
    <text evidence="9">The sequence shown here is derived from an EMBL/GenBank/DDBJ whole genome shotgun (WGS) entry which is preliminary data.</text>
</comment>
<dbReference type="Pfam" id="PF20266">
    <property type="entry name" value="Mab-21_C"/>
    <property type="match status" value="1"/>
</dbReference>
<organism evidence="9 10">
    <name type="scientific">Himantopus himantopus</name>
    <name type="common">Black-winged stilt</name>
    <name type="synonym">Charadrius himantopus</name>
    <dbReference type="NCBI Taxonomy" id="225398"/>
    <lineage>
        <taxon>Eukaryota</taxon>
        <taxon>Metazoa</taxon>
        <taxon>Chordata</taxon>
        <taxon>Craniata</taxon>
        <taxon>Vertebrata</taxon>
        <taxon>Euteleostomi</taxon>
        <taxon>Archelosauria</taxon>
        <taxon>Archosauria</taxon>
        <taxon>Dinosauria</taxon>
        <taxon>Saurischia</taxon>
        <taxon>Theropoda</taxon>
        <taxon>Coelurosauria</taxon>
        <taxon>Aves</taxon>
        <taxon>Neognathae</taxon>
        <taxon>Neoaves</taxon>
        <taxon>Charadriiformes</taxon>
        <taxon>Recurvirostridae</taxon>
        <taxon>Himantopus</taxon>
    </lineage>
</organism>
<evidence type="ECO:0000256" key="6">
    <source>
        <dbReference type="ARBA" id="ARBA00023136"/>
    </source>
</evidence>
<evidence type="ECO:0000256" key="4">
    <source>
        <dbReference type="ARBA" id="ARBA00022729"/>
    </source>
</evidence>
<evidence type="ECO:0000256" key="7">
    <source>
        <dbReference type="SAM" id="MobiDB-lite"/>
    </source>
</evidence>
<gene>
    <name evidence="9" type="primary">Itpripl1_0</name>
    <name evidence="9" type="ORF">HIMHIM_R11568</name>
</gene>
<keyword evidence="10" id="KW-1185">Reference proteome</keyword>
<evidence type="ECO:0000256" key="2">
    <source>
        <dbReference type="ARBA" id="ARBA00005554"/>
    </source>
</evidence>
<dbReference type="InterPro" id="IPR046906">
    <property type="entry name" value="Mab-21_HhH/H2TH-like"/>
</dbReference>
<evidence type="ECO:0000256" key="1">
    <source>
        <dbReference type="ARBA" id="ARBA00004479"/>
    </source>
</evidence>
<sequence length="391" mass="44034">SSSSSTECGEVQREEGEDSDRYERPVFGSCAKHIWSAAQRLASRSRLVEELVGDLVAVLQERLSESFFPVLQPAIGVGSAFEGWSPCGRDAVYRLLVPLKPPRGHAFRLELGTAAEMMARDARVRVELVCSCTREQLLQNMPCVLHHPEEQELRRRNPAASLLGTLCTGSYLDVQKTAQWFQNLVSSAWEETPQAHRYSMKVLPSSRSCKLQLTNASGKSLFLDIVFGVQQGDSDIFLSSQEETTEAVFTPSTRWAESYAVAEVKFFRHVARQAPHDTSYLKCLQLFAALLVGTGFSTSTFKTVAMHLLNSIPVSSWSRREFLMRLQDLLWYLRGCLDNKRLDHFFFANENMPEDIILPPAFQTAQPLNLFQRLLQDPAAHAKAMREADEL</sequence>
<dbReference type="GO" id="GO:0016020">
    <property type="term" value="C:membrane"/>
    <property type="evidence" value="ECO:0007669"/>
    <property type="project" value="UniProtKB-SubCell"/>
</dbReference>
<keyword evidence="4" id="KW-0732">Signal</keyword>
<dbReference type="OrthoDB" id="9034619at2759"/>
<keyword evidence="6" id="KW-0472">Membrane</keyword>
<evidence type="ECO:0000256" key="5">
    <source>
        <dbReference type="ARBA" id="ARBA00022989"/>
    </source>
</evidence>
<feature type="non-terminal residue" evidence="9">
    <location>
        <position position="1"/>
    </location>
</feature>
<dbReference type="Proteomes" id="UP000571567">
    <property type="component" value="Unassembled WGS sequence"/>
</dbReference>
<dbReference type="EMBL" id="VXBK01000820">
    <property type="protein sequence ID" value="NXN63743.1"/>
    <property type="molecule type" value="Genomic_DNA"/>
</dbReference>
<dbReference type="PANTHER" id="PTHR10656">
    <property type="entry name" value="CELL FATE DETERMINING PROTEIN MAB21-RELATED"/>
    <property type="match status" value="1"/>
</dbReference>
<evidence type="ECO:0000313" key="10">
    <source>
        <dbReference type="Proteomes" id="UP000571567"/>
    </source>
</evidence>
<keyword evidence="5" id="KW-1133">Transmembrane helix</keyword>
<evidence type="ECO:0000313" key="9">
    <source>
        <dbReference type="EMBL" id="NXN63743.1"/>
    </source>
</evidence>
<feature type="region of interest" description="Disordered" evidence="7">
    <location>
        <begin position="1"/>
        <end position="22"/>
    </location>
</feature>
<feature type="compositionally biased region" description="Basic and acidic residues" evidence="7">
    <location>
        <begin position="10"/>
        <end position="22"/>
    </location>
</feature>
<dbReference type="InterPro" id="IPR026250">
    <property type="entry name" value="ITPRIP-like"/>
</dbReference>
<evidence type="ECO:0000256" key="3">
    <source>
        <dbReference type="ARBA" id="ARBA00022692"/>
    </source>
</evidence>
<dbReference type="InterPro" id="IPR024810">
    <property type="entry name" value="MAB21L/cGLR"/>
</dbReference>
<accession>A0A7L1KLE5</accession>
<dbReference type="AlphaFoldDB" id="A0A7L1KLE5"/>
<dbReference type="Gene3D" id="3.30.460.90">
    <property type="match status" value="1"/>
</dbReference>
<feature type="non-terminal residue" evidence="9">
    <location>
        <position position="391"/>
    </location>
</feature>
<name>A0A7L1KLE5_HIMHI</name>
<comment type="subcellular location">
    <subcellularLocation>
        <location evidence="1">Membrane</location>
        <topology evidence="1">Single-pass type I membrane protein</topology>
    </subcellularLocation>
</comment>
<dbReference type="PRINTS" id="PR02107">
    <property type="entry name" value="INOS145TPRIP"/>
</dbReference>
<protein>
    <submittedName>
        <fullName evidence="9">IPIL1 protein</fullName>
    </submittedName>
</protein>
<feature type="domain" description="Mab-21-like HhH/H2TH-like" evidence="8">
    <location>
        <begin position="296"/>
        <end position="352"/>
    </location>
</feature>
<proteinExistence type="inferred from homology"/>
<reference evidence="9 10" key="1">
    <citation type="submission" date="2019-09" db="EMBL/GenBank/DDBJ databases">
        <title>Bird 10,000 Genomes (B10K) Project - Family phase.</title>
        <authorList>
            <person name="Zhang G."/>
        </authorList>
    </citation>
    <scope>NUCLEOTIDE SEQUENCE [LARGE SCALE GENOMIC DNA]</scope>
    <source>
        <strain evidence="9">B10K-DU-002-13</strain>
        <tissue evidence="9">Muscle</tissue>
    </source>
</reference>
<dbReference type="PANTHER" id="PTHR10656:SF40">
    <property type="entry name" value="INOSITOL 1,4,5-TRISPHOSPHATE RECEPTOR-INTERACTING PROTEIN-LIKE 1"/>
    <property type="match status" value="1"/>
</dbReference>
<comment type="similarity">
    <text evidence="2">Belongs to the ITPRIP family.</text>
</comment>
<evidence type="ECO:0000259" key="8">
    <source>
        <dbReference type="Pfam" id="PF20266"/>
    </source>
</evidence>
<dbReference type="Gene3D" id="1.10.1410.40">
    <property type="match status" value="1"/>
</dbReference>
<dbReference type="SMART" id="SM01265">
    <property type="entry name" value="Mab-21"/>
    <property type="match status" value="1"/>
</dbReference>
<keyword evidence="3" id="KW-0812">Transmembrane</keyword>